<dbReference type="InterPro" id="IPR050272">
    <property type="entry name" value="Isochorismatase-like_hydrls"/>
</dbReference>
<dbReference type="PANTHER" id="PTHR43540:SF1">
    <property type="entry name" value="ISOCHORISMATASE HYDROLASE"/>
    <property type="match status" value="1"/>
</dbReference>
<organism evidence="3">
    <name type="scientific">marine metagenome</name>
    <dbReference type="NCBI Taxonomy" id="408172"/>
    <lineage>
        <taxon>unclassified sequences</taxon>
        <taxon>metagenomes</taxon>
        <taxon>ecological metagenomes</taxon>
    </lineage>
</organism>
<protein>
    <recommendedName>
        <fullName evidence="2">Isochorismatase-like domain-containing protein</fullName>
    </recommendedName>
</protein>
<dbReference type="AlphaFoldDB" id="A0A382YIH6"/>
<dbReference type="PANTHER" id="PTHR43540">
    <property type="entry name" value="PEROXYUREIDOACRYLATE/UREIDOACRYLATE AMIDOHYDROLASE-RELATED"/>
    <property type="match status" value="1"/>
</dbReference>
<dbReference type="Gene3D" id="3.40.50.850">
    <property type="entry name" value="Isochorismatase-like"/>
    <property type="match status" value="1"/>
</dbReference>
<feature type="domain" description="Isochorismatase-like" evidence="2">
    <location>
        <begin position="28"/>
        <end position="187"/>
    </location>
</feature>
<dbReference type="InterPro" id="IPR036380">
    <property type="entry name" value="Isochorismatase-like_sf"/>
</dbReference>
<dbReference type="SUPFAM" id="SSF52499">
    <property type="entry name" value="Isochorismatase-like hydrolases"/>
    <property type="match status" value="1"/>
</dbReference>
<dbReference type="EMBL" id="UINC01176127">
    <property type="protein sequence ID" value="SVD83107.1"/>
    <property type="molecule type" value="Genomic_DNA"/>
</dbReference>
<feature type="non-terminal residue" evidence="3">
    <location>
        <position position="1"/>
    </location>
</feature>
<reference evidence="3" key="1">
    <citation type="submission" date="2018-05" db="EMBL/GenBank/DDBJ databases">
        <authorList>
            <person name="Lanie J.A."/>
            <person name="Ng W.-L."/>
            <person name="Kazmierczak K.M."/>
            <person name="Andrzejewski T.M."/>
            <person name="Davidsen T.M."/>
            <person name="Wayne K.J."/>
            <person name="Tettelin H."/>
            <person name="Glass J.I."/>
            <person name="Rusch D."/>
            <person name="Podicherti R."/>
            <person name="Tsui H.-C.T."/>
            <person name="Winkler M.E."/>
        </authorList>
    </citation>
    <scope>NUCLEOTIDE SEQUENCE</scope>
</reference>
<name>A0A382YIH6_9ZZZZ</name>
<evidence type="ECO:0000256" key="1">
    <source>
        <dbReference type="ARBA" id="ARBA00022801"/>
    </source>
</evidence>
<sequence>NPQSPFSRNIERRTSGLGEYLQDRSKSLVQPNLKRLLDRFRANKQRVIFTTVASESPDGADWAPAFKRMNDESQGQIGEPAMPAKTDPWARIVDQLEPREDEVVINKTTYGAFASTGLDATLRNLGVETLVLGGVVTNRCVETTMRDATDRGYGVILVDDGSATFSQEMQDATTLSLQGAYGFVRQTDDVLNLLEPA</sequence>
<keyword evidence="1" id="KW-0378">Hydrolase</keyword>
<gene>
    <name evidence="3" type="ORF">METZ01_LOCUS435961</name>
</gene>
<dbReference type="CDD" id="cd00431">
    <property type="entry name" value="cysteine_hydrolases"/>
    <property type="match status" value="1"/>
</dbReference>
<dbReference type="InterPro" id="IPR000868">
    <property type="entry name" value="Isochorismatase-like_dom"/>
</dbReference>
<dbReference type="GO" id="GO:0016787">
    <property type="term" value="F:hydrolase activity"/>
    <property type="evidence" value="ECO:0007669"/>
    <property type="project" value="UniProtKB-KW"/>
</dbReference>
<accession>A0A382YIH6</accession>
<evidence type="ECO:0000259" key="2">
    <source>
        <dbReference type="Pfam" id="PF00857"/>
    </source>
</evidence>
<evidence type="ECO:0000313" key="3">
    <source>
        <dbReference type="EMBL" id="SVD83107.1"/>
    </source>
</evidence>
<dbReference type="Pfam" id="PF00857">
    <property type="entry name" value="Isochorismatase"/>
    <property type="match status" value="1"/>
</dbReference>
<proteinExistence type="predicted"/>